<proteinExistence type="predicted"/>
<sequence length="29" mass="3504">MPGQAGEHPVHDTVTKTYRHLNFFQYYYC</sequence>
<accession>T1CJG2</accession>
<name>T1CJG2_9ZZZZ</name>
<reference evidence="1" key="1">
    <citation type="submission" date="2013-08" db="EMBL/GenBank/DDBJ databases">
        <authorList>
            <person name="Mendez C."/>
            <person name="Richter M."/>
            <person name="Ferrer M."/>
            <person name="Sanchez J."/>
        </authorList>
    </citation>
    <scope>NUCLEOTIDE SEQUENCE</scope>
</reference>
<feature type="non-terminal residue" evidence="1">
    <location>
        <position position="29"/>
    </location>
</feature>
<evidence type="ECO:0000313" key="1">
    <source>
        <dbReference type="EMBL" id="EQD66964.1"/>
    </source>
</evidence>
<organism evidence="1">
    <name type="scientific">mine drainage metagenome</name>
    <dbReference type="NCBI Taxonomy" id="410659"/>
    <lineage>
        <taxon>unclassified sequences</taxon>
        <taxon>metagenomes</taxon>
        <taxon>ecological metagenomes</taxon>
    </lineage>
</organism>
<protein>
    <submittedName>
        <fullName evidence="1">Uncharacterized protein</fullName>
    </submittedName>
</protein>
<reference evidence="1" key="2">
    <citation type="journal article" date="2014" name="ISME J.">
        <title>Microbial stratification in low pH oxic and suboxic macroscopic growths along an acid mine drainage.</title>
        <authorList>
            <person name="Mendez-Garcia C."/>
            <person name="Mesa V."/>
            <person name="Sprenger R.R."/>
            <person name="Richter M."/>
            <person name="Diez M.S."/>
            <person name="Solano J."/>
            <person name="Bargiela R."/>
            <person name="Golyshina O.V."/>
            <person name="Manteca A."/>
            <person name="Ramos J.L."/>
            <person name="Gallego J.R."/>
            <person name="Llorente I."/>
            <person name="Martins Dos Santos V.A."/>
            <person name="Jensen O.N."/>
            <person name="Pelaez A.I."/>
            <person name="Sanchez J."/>
            <person name="Ferrer M."/>
        </authorList>
    </citation>
    <scope>NUCLEOTIDE SEQUENCE</scope>
</reference>
<dbReference type="EMBL" id="AUZZ01000701">
    <property type="protein sequence ID" value="EQD66964.1"/>
    <property type="molecule type" value="Genomic_DNA"/>
</dbReference>
<dbReference type="AlphaFoldDB" id="T1CJG2"/>
<gene>
    <name evidence="1" type="ORF">B2A_00915</name>
</gene>
<comment type="caution">
    <text evidence="1">The sequence shown here is derived from an EMBL/GenBank/DDBJ whole genome shotgun (WGS) entry which is preliminary data.</text>
</comment>